<keyword evidence="3" id="KW-0479">Metal-binding</keyword>
<keyword evidence="5 14" id="KW-0863">Zinc-finger</keyword>
<evidence type="ECO:0000313" key="17">
    <source>
        <dbReference type="EMBL" id="QPZ40321.1"/>
    </source>
</evidence>
<dbReference type="CDD" id="cd08971">
    <property type="entry name" value="AcNei2_N"/>
    <property type="match status" value="1"/>
</dbReference>
<dbReference type="SUPFAM" id="SSF57716">
    <property type="entry name" value="Glucocorticoid receptor-like (DNA-binding domain)"/>
    <property type="match status" value="1"/>
</dbReference>
<evidence type="ECO:0000256" key="12">
    <source>
        <dbReference type="ARBA" id="ARBA00023295"/>
    </source>
</evidence>
<evidence type="ECO:0000256" key="11">
    <source>
        <dbReference type="ARBA" id="ARBA00023268"/>
    </source>
</evidence>
<evidence type="ECO:0000256" key="3">
    <source>
        <dbReference type="ARBA" id="ARBA00022723"/>
    </source>
</evidence>
<evidence type="ECO:0000259" key="16">
    <source>
        <dbReference type="PROSITE" id="PS51068"/>
    </source>
</evidence>
<keyword evidence="10" id="KW-0456">Lyase</keyword>
<dbReference type="SMART" id="SM01232">
    <property type="entry name" value="H2TH"/>
    <property type="match status" value="1"/>
</dbReference>
<comment type="similarity">
    <text evidence="1">Belongs to the FPG family.</text>
</comment>
<evidence type="ECO:0000313" key="18">
    <source>
        <dbReference type="Proteomes" id="UP000662814"/>
    </source>
</evidence>
<evidence type="ECO:0000256" key="8">
    <source>
        <dbReference type="ARBA" id="ARBA00023125"/>
    </source>
</evidence>
<dbReference type="SMART" id="SM00898">
    <property type="entry name" value="Fapy_DNA_glyco"/>
    <property type="match status" value="1"/>
</dbReference>
<dbReference type="PANTHER" id="PTHR42697:SF1">
    <property type="entry name" value="ENDONUCLEASE 8"/>
    <property type="match status" value="1"/>
</dbReference>
<feature type="domain" description="Formamidopyrimidine-DNA glycosylase catalytic" evidence="16">
    <location>
        <begin position="2"/>
        <end position="88"/>
    </location>
</feature>
<reference evidence="17 18" key="1">
    <citation type="submission" date="2020-12" db="EMBL/GenBank/DDBJ databases">
        <title>Microbacterium sp. HY060.</title>
        <authorList>
            <person name="Zhou J."/>
        </authorList>
    </citation>
    <scope>NUCLEOTIDE SEQUENCE [LARGE SCALE GENOMIC DNA]</scope>
    <source>
        <strain evidence="17 18">HY60</strain>
    </source>
</reference>
<evidence type="ECO:0000256" key="10">
    <source>
        <dbReference type="ARBA" id="ARBA00023239"/>
    </source>
</evidence>
<dbReference type="InterPro" id="IPR035937">
    <property type="entry name" value="FPG_N"/>
</dbReference>
<dbReference type="InterPro" id="IPR000214">
    <property type="entry name" value="Znf_DNA_glyclase/AP_lyase"/>
</dbReference>
<name>A0ABX6YPL1_9MICO</name>
<keyword evidence="8" id="KW-0238">DNA-binding</keyword>
<keyword evidence="18" id="KW-1185">Reference proteome</keyword>
<keyword evidence="6" id="KW-0378">Hydrolase</keyword>
<keyword evidence="7" id="KW-0862">Zinc</keyword>
<keyword evidence="11" id="KW-0511">Multifunctional enzyme</keyword>
<organism evidence="17 18">
    <name type="scientific">Paramicrobacterium chengjingii</name>
    <dbReference type="NCBI Taxonomy" id="2769067"/>
    <lineage>
        <taxon>Bacteria</taxon>
        <taxon>Bacillati</taxon>
        <taxon>Actinomycetota</taxon>
        <taxon>Actinomycetes</taxon>
        <taxon>Micrococcales</taxon>
        <taxon>Microbacteriaceae</taxon>
        <taxon>Paramicrobacterium</taxon>
    </lineage>
</organism>
<evidence type="ECO:0000256" key="13">
    <source>
        <dbReference type="ARBA" id="ARBA00044632"/>
    </source>
</evidence>
<evidence type="ECO:0000259" key="15">
    <source>
        <dbReference type="PROSITE" id="PS51066"/>
    </source>
</evidence>
<evidence type="ECO:0000256" key="6">
    <source>
        <dbReference type="ARBA" id="ARBA00022801"/>
    </source>
</evidence>
<dbReference type="EMBL" id="CP061169">
    <property type="protein sequence ID" value="QPZ40321.1"/>
    <property type="molecule type" value="Genomic_DNA"/>
</dbReference>
<dbReference type="PROSITE" id="PS51068">
    <property type="entry name" value="FPG_CAT"/>
    <property type="match status" value="1"/>
</dbReference>
<keyword evidence="4" id="KW-0227">DNA damage</keyword>
<protein>
    <recommendedName>
        <fullName evidence="2">DNA-(apurinic or apyrimidinic site) lyase</fullName>
        <ecNumber evidence="2">4.2.99.18</ecNumber>
    </recommendedName>
</protein>
<evidence type="ECO:0000256" key="5">
    <source>
        <dbReference type="ARBA" id="ARBA00022771"/>
    </source>
</evidence>
<comment type="catalytic activity">
    <reaction evidence="13">
        <text>2'-deoxyribonucleotide-(2'-deoxyribose 5'-phosphate)-2'-deoxyribonucleotide-DNA = a 3'-end 2'-deoxyribonucleotide-(2,3-dehydro-2,3-deoxyribose 5'-phosphate)-DNA + a 5'-end 5'-phospho-2'-deoxyribonucleoside-DNA + H(+)</text>
        <dbReference type="Rhea" id="RHEA:66592"/>
        <dbReference type="Rhea" id="RHEA-COMP:13180"/>
        <dbReference type="Rhea" id="RHEA-COMP:16897"/>
        <dbReference type="Rhea" id="RHEA-COMP:17067"/>
        <dbReference type="ChEBI" id="CHEBI:15378"/>
        <dbReference type="ChEBI" id="CHEBI:136412"/>
        <dbReference type="ChEBI" id="CHEBI:157695"/>
        <dbReference type="ChEBI" id="CHEBI:167181"/>
        <dbReference type="EC" id="4.2.99.18"/>
    </reaction>
</comment>
<dbReference type="Proteomes" id="UP000662814">
    <property type="component" value="Chromosome"/>
</dbReference>
<dbReference type="PROSITE" id="PS01242">
    <property type="entry name" value="ZF_FPG_1"/>
    <property type="match status" value="1"/>
</dbReference>
<dbReference type="Pfam" id="PF06831">
    <property type="entry name" value="H2TH"/>
    <property type="match status" value="1"/>
</dbReference>
<evidence type="ECO:0000256" key="7">
    <source>
        <dbReference type="ARBA" id="ARBA00022833"/>
    </source>
</evidence>
<evidence type="ECO:0000256" key="14">
    <source>
        <dbReference type="PROSITE-ProRule" id="PRU00391"/>
    </source>
</evidence>
<proteinExistence type="inferred from homology"/>
<dbReference type="Gene3D" id="1.10.8.50">
    <property type="match status" value="1"/>
</dbReference>
<evidence type="ECO:0000256" key="1">
    <source>
        <dbReference type="ARBA" id="ARBA00009409"/>
    </source>
</evidence>
<gene>
    <name evidence="17" type="ORF">HCR76_12190</name>
</gene>
<accession>A0ABX6YPL1</accession>
<dbReference type="InterPro" id="IPR015886">
    <property type="entry name" value="H2TH_FPG"/>
</dbReference>
<feature type="domain" description="FPG-type" evidence="15">
    <location>
        <begin position="219"/>
        <end position="257"/>
    </location>
</feature>
<dbReference type="PROSITE" id="PS51066">
    <property type="entry name" value="ZF_FPG_2"/>
    <property type="match status" value="1"/>
</dbReference>
<dbReference type="Pfam" id="PF01149">
    <property type="entry name" value="Fapy_DNA_glyco"/>
    <property type="match status" value="1"/>
</dbReference>
<evidence type="ECO:0000256" key="2">
    <source>
        <dbReference type="ARBA" id="ARBA00012720"/>
    </source>
</evidence>
<dbReference type="EC" id="4.2.99.18" evidence="2"/>
<dbReference type="SUPFAM" id="SSF46946">
    <property type="entry name" value="S13-like H2TH domain"/>
    <property type="match status" value="1"/>
</dbReference>
<evidence type="ECO:0000256" key="9">
    <source>
        <dbReference type="ARBA" id="ARBA00023204"/>
    </source>
</evidence>
<dbReference type="InterPro" id="IPR015887">
    <property type="entry name" value="DNA_glyclase_Znf_dom_DNA_BS"/>
</dbReference>
<dbReference type="PANTHER" id="PTHR42697">
    <property type="entry name" value="ENDONUCLEASE 8"/>
    <property type="match status" value="1"/>
</dbReference>
<dbReference type="InterPro" id="IPR010979">
    <property type="entry name" value="Ribosomal_uS13-like_H2TH"/>
</dbReference>
<dbReference type="Gene3D" id="3.20.190.10">
    <property type="entry name" value="MutM-like, N-terminal"/>
    <property type="match status" value="1"/>
</dbReference>
<evidence type="ECO:0000256" key="4">
    <source>
        <dbReference type="ARBA" id="ARBA00022763"/>
    </source>
</evidence>
<dbReference type="InterPro" id="IPR012319">
    <property type="entry name" value="FPG_cat"/>
</dbReference>
<dbReference type="InterPro" id="IPR044090">
    <property type="entry name" value="Nei2_N"/>
</dbReference>
<keyword evidence="9" id="KW-0234">DNA repair</keyword>
<keyword evidence="12" id="KW-0326">Glycosidase</keyword>
<dbReference type="SUPFAM" id="SSF81624">
    <property type="entry name" value="N-terminal domain of MutM-like DNA repair proteins"/>
    <property type="match status" value="1"/>
</dbReference>
<dbReference type="RefSeq" id="WP_166991711.1">
    <property type="nucleotide sequence ID" value="NZ_CP061169.1"/>
</dbReference>
<sequence>MPEGDTVYRTARHLDQVLADRVIQRWELRVPAHATSDLTGRTVDQVVSRGKHLLLRAGDLTLHTHLAMEGDWHIYARGARWKRPAHTARAIIETAEHSVVGFELAVVELLPRSDEHAVVGHLGPDLLGPDWSAAEATTRLRAQPERSIASALLDQRTLAGLGNEYVNELCFIRGIRPESRVADTDASALIALAHRLITANRDRVERTTTGDTRRGRQSWVYGRAGRPCLRCGTLIEHRMLGEPGRERTTFWCPRCQR</sequence>